<evidence type="ECO:0000256" key="4">
    <source>
        <dbReference type="ARBA" id="ARBA00022679"/>
    </source>
</evidence>
<protein>
    <recommendedName>
        <fullName evidence="9">Dihydrolipoamide acetyltransferase component of pyruvate dehydrogenase complex</fullName>
        <ecNumber evidence="9">2.3.1.-</ecNumber>
    </recommendedName>
</protein>
<dbReference type="Pfam" id="PF02817">
    <property type="entry name" value="E3_binding"/>
    <property type="match status" value="1"/>
</dbReference>
<comment type="function">
    <text evidence="7">The pyruvate dehydrogenase complex catalyzes the overall conversion of pyruvate to acetyl-CoA and CO(2). It contains multiple copies of three enzymatic components: pyruvate dehydrogenase (E1), dihydrolipoamide acetyltransferase (E2) and lipoamide dehydrogenase (E3).</text>
</comment>
<dbReference type="PANTHER" id="PTHR43178">
    <property type="entry name" value="DIHYDROLIPOAMIDE ACETYLTRANSFERASE COMPONENT OF PYRUVATE DEHYDROGENASE COMPLEX"/>
    <property type="match status" value="1"/>
</dbReference>
<proteinExistence type="inferred from homology"/>
<dbReference type="SUPFAM" id="SSF51230">
    <property type="entry name" value="Single hybrid motif"/>
    <property type="match status" value="1"/>
</dbReference>
<dbReference type="InterPro" id="IPR036625">
    <property type="entry name" value="E3-bd_dom_sf"/>
</dbReference>
<keyword evidence="5 9" id="KW-0450">Lipoyl</keyword>
<dbReference type="InterPro" id="IPR000089">
    <property type="entry name" value="Biotin_lipoyl"/>
</dbReference>
<comment type="catalytic activity">
    <reaction evidence="8">
        <text>N(6)-[(R)-dihydrolipoyl]-L-lysyl-[protein] + acetyl-CoA = N(6)-[(R)-S(8)-acetyldihydrolipoyl]-L-lysyl-[protein] + CoA</text>
        <dbReference type="Rhea" id="RHEA:17017"/>
        <dbReference type="Rhea" id="RHEA-COMP:10475"/>
        <dbReference type="Rhea" id="RHEA-COMP:10478"/>
        <dbReference type="ChEBI" id="CHEBI:57287"/>
        <dbReference type="ChEBI" id="CHEBI:57288"/>
        <dbReference type="ChEBI" id="CHEBI:83100"/>
        <dbReference type="ChEBI" id="CHEBI:83111"/>
        <dbReference type="EC" id="2.3.1.12"/>
    </reaction>
</comment>
<dbReference type="GO" id="GO:0004742">
    <property type="term" value="F:dihydrolipoyllysine-residue acetyltransferase activity"/>
    <property type="evidence" value="ECO:0007669"/>
    <property type="project" value="UniProtKB-EC"/>
</dbReference>
<dbReference type="InterPro" id="IPR050743">
    <property type="entry name" value="2-oxoacid_DH_E2_comp"/>
</dbReference>
<feature type="domain" description="Lipoyl-binding" evidence="11">
    <location>
        <begin position="2"/>
        <end position="77"/>
    </location>
</feature>
<dbReference type="InterPro" id="IPR023213">
    <property type="entry name" value="CAT-like_dom_sf"/>
</dbReference>
<dbReference type="RefSeq" id="WP_046466551.1">
    <property type="nucleotide sequence ID" value="NZ_JAUOQO010000006.1"/>
</dbReference>
<comment type="cofactor">
    <cofactor evidence="1 9">
        <name>(R)-lipoate</name>
        <dbReference type="ChEBI" id="CHEBI:83088"/>
    </cofactor>
</comment>
<dbReference type="GO" id="GO:0005737">
    <property type="term" value="C:cytoplasm"/>
    <property type="evidence" value="ECO:0007669"/>
    <property type="project" value="TreeGrafter"/>
</dbReference>
<dbReference type="Gene3D" id="4.10.320.10">
    <property type="entry name" value="E3-binding domain"/>
    <property type="match status" value="1"/>
</dbReference>
<dbReference type="Proteomes" id="UP001170310">
    <property type="component" value="Unassembled WGS sequence"/>
</dbReference>
<dbReference type="InterPro" id="IPR011053">
    <property type="entry name" value="Single_hybrid_motif"/>
</dbReference>
<evidence type="ECO:0000256" key="7">
    <source>
        <dbReference type="ARBA" id="ARBA00025211"/>
    </source>
</evidence>
<evidence type="ECO:0000256" key="9">
    <source>
        <dbReference type="RuleBase" id="RU003423"/>
    </source>
</evidence>
<feature type="domain" description="Peripheral subunit-binding (PSBD)" evidence="12">
    <location>
        <begin position="133"/>
        <end position="170"/>
    </location>
</feature>
<evidence type="ECO:0000256" key="8">
    <source>
        <dbReference type="ARBA" id="ARBA00048370"/>
    </source>
</evidence>
<dbReference type="PROSITE" id="PS50968">
    <property type="entry name" value="BIOTINYL_LIPOYL"/>
    <property type="match status" value="1"/>
</dbReference>
<dbReference type="PROSITE" id="PS51826">
    <property type="entry name" value="PSBD"/>
    <property type="match status" value="1"/>
</dbReference>
<keyword evidence="4 9" id="KW-0808">Transferase</keyword>
<comment type="subunit">
    <text evidence="3">Forms a 24-polypeptide structural core with octahedral symmetry.</text>
</comment>
<organism evidence="13 14">
    <name type="scientific">Staphylococcus pasteuri_A</name>
    <dbReference type="NCBI Taxonomy" id="3062664"/>
    <lineage>
        <taxon>Bacteria</taxon>
        <taxon>Bacillati</taxon>
        <taxon>Bacillota</taxon>
        <taxon>Bacilli</taxon>
        <taxon>Bacillales</taxon>
        <taxon>Staphylococcaceae</taxon>
        <taxon>Staphylococcus</taxon>
    </lineage>
</organism>
<evidence type="ECO:0000313" key="14">
    <source>
        <dbReference type="Proteomes" id="UP001170310"/>
    </source>
</evidence>
<dbReference type="Pfam" id="PF00198">
    <property type="entry name" value="2-oxoacid_dh"/>
    <property type="match status" value="1"/>
</dbReference>
<reference evidence="13" key="1">
    <citation type="submission" date="2023-07" db="EMBL/GenBank/DDBJ databases">
        <title>Genome content predicts the carbon catabolic preferences of heterotrophic bacteria.</title>
        <authorList>
            <person name="Gralka M."/>
        </authorList>
    </citation>
    <scope>NUCLEOTIDE SEQUENCE</scope>
    <source>
        <strain evidence="13">E2R20</strain>
    </source>
</reference>
<dbReference type="PROSITE" id="PS00189">
    <property type="entry name" value="LIPOYL"/>
    <property type="match status" value="1"/>
</dbReference>
<evidence type="ECO:0000259" key="12">
    <source>
        <dbReference type="PROSITE" id="PS51826"/>
    </source>
</evidence>
<dbReference type="EMBL" id="JAUOQO010000006">
    <property type="protein sequence ID" value="MDO6574092.1"/>
    <property type="molecule type" value="Genomic_DNA"/>
</dbReference>
<dbReference type="AlphaFoldDB" id="A0AAW7YSX0"/>
<dbReference type="InterPro" id="IPR001078">
    <property type="entry name" value="2-oxoacid_DH_actylTfrase"/>
</dbReference>
<dbReference type="GO" id="GO:0031405">
    <property type="term" value="F:lipoic acid binding"/>
    <property type="evidence" value="ECO:0007669"/>
    <property type="project" value="TreeGrafter"/>
</dbReference>
<keyword evidence="14" id="KW-1185">Reference proteome</keyword>
<accession>A0AAW7YSX0</accession>
<dbReference type="EC" id="2.3.1.-" evidence="9"/>
<dbReference type="InterPro" id="IPR003016">
    <property type="entry name" value="2-oxoA_DH_lipoyl-BS"/>
</dbReference>
<evidence type="ECO:0000256" key="1">
    <source>
        <dbReference type="ARBA" id="ARBA00001938"/>
    </source>
</evidence>
<evidence type="ECO:0000313" key="13">
    <source>
        <dbReference type="EMBL" id="MDO6574092.1"/>
    </source>
</evidence>
<feature type="region of interest" description="Disordered" evidence="10">
    <location>
        <begin position="83"/>
        <end position="136"/>
    </location>
</feature>
<dbReference type="SUPFAM" id="SSF52777">
    <property type="entry name" value="CoA-dependent acyltransferases"/>
    <property type="match status" value="1"/>
</dbReference>
<dbReference type="FunFam" id="4.10.320.10:FF:000011">
    <property type="entry name" value="Dihydrolipoamide acetyltransferase component of pyruvate dehydrogenase complex"/>
    <property type="match status" value="1"/>
</dbReference>
<comment type="caution">
    <text evidence="13">The sequence shown here is derived from an EMBL/GenBank/DDBJ whole genome shotgun (WGS) entry which is preliminary data.</text>
</comment>
<evidence type="ECO:0000256" key="5">
    <source>
        <dbReference type="ARBA" id="ARBA00022823"/>
    </source>
</evidence>
<evidence type="ECO:0000256" key="2">
    <source>
        <dbReference type="ARBA" id="ARBA00007317"/>
    </source>
</evidence>
<feature type="region of interest" description="Disordered" evidence="10">
    <location>
        <begin position="170"/>
        <end position="207"/>
    </location>
</feature>
<sequence length="437" mass="47206">MAFEFRLPDIGEGIHEGEIVKWFVKAGDTIEEDDVLAEVQNDKSVVEIPSPVSGTIEEVLVDEGTVAVVGDIIVKIDAPDAEEMTFKGHHSDESSSDAPKEEAPQEDNASSQESQPAATNAQDAEVDENRTIKAMPSVRKYARENGVNIKAVAGSGKNGRITKEDVDAYLNGGSTQTTSNESAASDATSEDSNVAATQTVPEGDFPETTEKIPAMRKAIAKAMVNSKHTAPHVTLMDEIDVQQLWDHRKKFKEVAAEQGTKLTFLPYVVKALVSALKKYPALNTSFNEEAGEIVHKHYWNIGIAADTDRGLLVPVVKHADRKSIFQISDEINELAVKARDGKLTSDEMKGATCTISNIGSAGGQWFTPVINHPEVAILGIGRIAQKPIVKDGEIVAAPVLALSLSFDHRQIDGATGQNAMNHIKRLLNNPELLLMEG</sequence>
<name>A0AAW7YSX0_9STAP</name>
<evidence type="ECO:0000256" key="10">
    <source>
        <dbReference type="SAM" id="MobiDB-lite"/>
    </source>
</evidence>
<dbReference type="PANTHER" id="PTHR43178:SF5">
    <property type="entry name" value="LIPOAMIDE ACYLTRANSFERASE COMPONENT OF BRANCHED-CHAIN ALPHA-KETO ACID DEHYDROGENASE COMPLEX, MITOCHONDRIAL"/>
    <property type="match status" value="1"/>
</dbReference>
<dbReference type="Gene3D" id="3.30.559.10">
    <property type="entry name" value="Chloramphenicol acetyltransferase-like domain"/>
    <property type="match status" value="1"/>
</dbReference>
<comment type="similarity">
    <text evidence="2 9">Belongs to the 2-oxoacid dehydrogenase family.</text>
</comment>
<evidence type="ECO:0000256" key="3">
    <source>
        <dbReference type="ARBA" id="ARBA00011484"/>
    </source>
</evidence>
<evidence type="ECO:0000256" key="6">
    <source>
        <dbReference type="ARBA" id="ARBA00023315"/>
    </source>
</evidence>
<dbReference type="InterPro" id="IPR004167">
    <property type="entry name" value="PSBD"/>
</dbReference>
<keyword evidence="6 9" id="KW-0012">Acyltransferase</keyword>
<feature type="compositionally biased region" description="Low complexity" evidence="10">
    <location>
        <begin position="177"/>
        <end position="193"/>
    </location>
</feature>
<gene>
    <name evidence="13" type="ORF">Q4528_07960</name>
</gene>
<dbReference type="SUPFAM" id="SSF47005">
    <property type="entry name" value="Peripheral subunit-binding domain of 2-oxo acid dehydrogenase complex"/>
    <property type="match status" value="1"/>
</dbReference>
<dbReference type="Pfam" id="PF00364">
    <property type="entry name" value="Biotin_lipoyl"/>
    <property type="match status" value="1"/>
</dbReference>
<evidence type="ECO:0000259" key="11">
    <source>
        <dbReference type="PROSITE" id="PS50968"/>
    </source>
</evidence>
<feature type="compositionally biased region" description="Basic and acidic residues" evidence="10">
    <location>
        <begin position="84"/>
        <end position="103"/>
    </location>
</feature>
<dbReference type="CDD" id="cd06849">
    <property type="entry name" value="lipoyl_domain"/>
    <property type="match status" value="1"/>
</dbReference>
<dbReference type="FunFam" id="3.30.559.10:FF:000007">
    <property type="entry name" value="Dihydrolipoamide acetyltransferase component of pyruvate dehydrogenase complex"/>
    <property type="match status" value="1"/>
</dbReference>
<feature type="compositionally biased region" description="Polar residues" evidence="10">
    <location>
        <begin position="107"/>
        <end position="122"/>
    </location>
</feature>
<dbReference type="Gene3D" id="2.40.50.100">
    <property type="match status" value="1"/>
</dbReference>